<dbReference type="PROSITE" id="PS50887">
    <property type="entry name" value="GGDEF"/>
    <property type="match status" value="1"/>
</dbReference>
<reference evidence="2 3" key="1">
    <citation type="submission" date="2018-11" db="EMBL/GenBank/DDBJ databases">
        <authorList>
            <person name="Criscuolo A."/>
        </authorList>
    </citation>
    <scope>NUCLEOTIDE SEQUENCE [LARGE SCALE GENOMIC DNA]</scope>
    <source>
        <strain evidence="2">ATB-66</strain>
    </source>
</reference>
<name>A0A3P5X960_9BACL</name>
<dbReference type="GO" id="GO:0052621">
    <property type="term" value="F:diguanylate cyclase activity"/>
    <property type="evidence" value="ECO:0007669"/>
    <property type="project" value="UniProtKB-EC"/>
</dbReference>
<dbReference type="EC" id="2.7.7.65" evidence="2"/>
<dbReference type="PANTHER" id="PTHR45138:SF9">
    <property type="entry name" value="DIGUANYLATE CYCLASE DGCM-RELATED"/>
    <property type="match status" value="1"/>
</dbReference>
<evidence type="ECO:0000259" key="1">
    <source>
        <dbReference type="PROSITE" id="PS50887"/>
    </source>
</evidence>
<dbReference type="Gene3D" id="3.30.450.40">
    <property type="match status" value="2"/>
</dbReference>
<dbReference type="Pfam" id="PF00990">
    <property type="entry name" value="GGDEF"/>
    <property type="match status" value="1"/>
</dbReference>
<dbReference type="InterPro" id="IPR000160">
    <property type="entry name" value="GGDEF_dom"/>
</dbReference>
<sequence length="621" mass="70699">MTNHQLTLLQIKSDLMDLWTSLNAVRTYEEWFEVLKKTLTNHFDIEYADFFVYDKEKFMPIKGYRSALKGQNAVRFDSEQERNEDFNAAYLERFKEKGFAYADDFVIFEGGDTEPLGLLLIQSTDKWSVFSNSPSLNELKKVVSRLILTVRKMVSLVKSEKNYKELFSVTELFNSTMDSQLILNEIVNTFVKAFPAFQTELLLSHEKRGLTRSYKLFDYTSERPSAVDAYVSGEMTVEEDLDLSCKLINAPIKGRQGIYGLLQIKTPFDFAFSTAQKNYIRMLANTAGNALENASLYDQSHRVIEDLQLVNETSRKLNGNMDSAEMIVYLRRQLLDAFKPNEIGFVFCEDMDNYRISPLSTDFFSTDACSDYLTFVRTSMEDGEEALFEASFNSELGCSNPYESVISIPFTNQEKVIGFVILLHTESYFFSFDNFKLMRSLIGHSSLALANSLLRDQLQDLVNKDHLTKLYTRNYLDNAVEESIINDQQGVFVLIDIDNFKKVNDTYGHASGDLVLKQIASYIQSEIIGIGIATRWGGEELALYLPSINIKAGAAIAKQLVLTIPTVTNPKVTVSVGIHSWTSESRMTFEQLFHFADEALYAAKNNGKNQVRFKETSSPHL</sequence>
<gene>
    <name evidence="2" type="primary">ydaM</name>
    <name evidence="2" type="ORF">FILTAD_01515</name>
</gene>
<dbReference type="InterPro" id="IPR029016">
    <property type="entry name" value="GAF-like_dom_sf"/>
</dbReference>
<keyword evidence="3" id="KW-1185">Reference proteome</keyword>
<proteinExistence type="predicted"/>
<dbReference type="InterPro" id="IPR029787">
    <property type="entry name" value="Nucleotide_cyclase"/>
</dbReference>
<dbReference type="EMBL" id="UXAV01000037">
    <property type="protein sequence ID" value="VDC26809.1"/>
    <property type="molecule type" value="Genomic_DNA"/>
</dbReference>
<dbReference type="GO" id="GO:0043709">
    <property type="term" value="P:cell adhesion involved in single-species biofilm formation"/>
    <property type="evidence" value="ECO:0007669"/>
    <property type="project" value="TreeGrafter"/>
</dbReference>
<dbReference type="SMART" id="SM00267">
    <property type="entry name" value="GGDEF"/>
    <property type="match status" value="1"/>
</dbReference>
<keyword evidence="2" id="KW-0808">Transferase</keyword>
<dbReference type="SUPFAM" id="SSF55781">
    <property type="entry name" value="GAF domain-like"/>
    <property type="match status" value="2"/>
</dbReference>
<organism evidence="2 3">
    <name type="scientific">Filibacter tadaridae</name>
    <dbReference type="NCBI Taxonomy" id="2483811"/>
    <lineage>
        <taxon>Bacteria</taxon>
        <taxon>Bacillati</taxon>
        <taxon>Bacillota</taxon>
        <taxon>Bacilli</taxon>
        <taxon>Bacillales</taxon>
        <taxon>Caryophanaceae</taxon>
        <taxon>Filibacter</taxon>
    </lineage>
</organism>
<dbReference type="GO" id="GO:0005886">
    <property type="term" value="C:plasma membrane"/>
    <property type="evidence" value="ECO:0007669"/>
    <property type="project" value="TreeGrafter"/>
</dbReference>
<feature type="domain" description="GGDEF" evidence="1">
    <location>
        <begin position="488"/>
        <end position="616"/>
    </location>
</feature>
<keyword evidence="2" id="KW-0548">Nucleotidyltransferase</keyword>
<dbReference type="InterPro" id="IPR043128">
    <property type="entry name" value="Rev_trsase/Diguanyl_cyclase"/>
</dbReference>
<dbReference type="SUPFAM" id="SSF55073">
    <property type="entry name" value="Nucleotide cyclase"/>
    <property type="match status" value="1"/>
</dbReference>
<dbReference type="Proteomes" id="UP000270468">
    <property type="component" value="Unassembled WGS sequence"/>
</dbReference>
<dbReference type="RefSeq" id="WP_124069892.1">
    <property type="nucleotide sequence ID" value="NZ_CBCRXF010000004.1"/>
</dbReference>
<dbReference type="OrthoDB" id="9759607at2"/>
<dbReference type="GO" id="GO:1902201">
    <property type="term" value="P:negative regulation of bacterial-type flagellum-dependent cell motility"/>
    <property type="evidence" value="ECO:0007669"/>
    <property type="project" value="TreeGrafter"/>
</dbReference>
<dbReference type="CDD" id="cd01949">
    <property type="entry name" value="GGDEF"/>
    <property type="match status" value="1"/>
</dbReference>
<dbReference type="Gene3D" id="3.30.70.270">
    <property type="match status" value="1"/>
</dbReference>
<dbReference type="InterPro" id="IPR050469">
    <property type="entry name" value="Diguanylate_Cyclase"/>
</dbReference>
<accession>A0A3P5X960</accession>
<evidence type="ECO:0000313" key="2">
    <source>
        <dbReference type="EMBL" id="VDC26809.1"/>
    </source>
</evidence>
<dbReference type="PANTHER" id="PTHR45138">
    <property type="entry name" value="REGULATORY COMPONENTS OF SENSORY TRANSDUCTION SYSTEM"/>
    <property type="match status" value="1"/>
</dbReference>
<dbReference type="AlphaFoldDB" id="A0A3P5X960"/>
<evidence type="ECO:0000313" key="3">
    <source>
        <dbReference type="Proteomes" id="UP000270468"/>
    </source>
</evidence>
<dbReference type="NCBIfam" id="TIGR00254">
    <property type="entry name" value="GGDEF"/>
    <property type="match status" value="1"/>
</dbReference>
<protein>
    <submittedName>
        <fullName evidence="2">Putative diguanylate cyclase YdaM</fullName>
        <ecNumber evidence="2">2.7.7.65</ecNumber>
    </submittedName>
</protein>